<dbReference type="Pfam" id="PF07638">
    <property type="entry name" value="Sigma70_ECF"/>
    <property type="match status" value="1"/>
</dbReference>
<evidence type="ECO:0000256" key="2">
    <source>
        <dbReference type="ARBA" id="ARBA00023082"/>
    </source>
</evidence>
<evidence type="ECO:0000256" key="1">
    <source>
        <dbReference type="ARBA" id="ARBA00023015"/>
    </source>
</evidence>
<keyword evidence="6" id="KW-1185">Reference proteome</keyword>
<protein>
    <submittedName>
        <fullName evidence="5">RNA polymerase subunit sigma</fullName>
    </submittedName>
</protein>
<dbReference type="InterPro" id="IPR013324">
    <property type="entry name" value="RNA_pol_sigma_r3/r4-like"/>
</dbReference>
<dbReference type="GO" id="GO:0006352">
    <property type="term" value="P:DNA-templated transcription initiation"/>
    <property type="evidence" value="ECO:0007669"/>
    <property type="project" value="InterPro"/>
</dbReference>
<dbReference type="PANTHER" id="PTHR43133">
    <property type="entry name" value="RNA POLYMERASE ECF-TYPE SIGMA FACTO"/>
    <property type="match status" value="1"/>
</dbReference>
<keyword evidence="2" id="KW-0731">Sigma factor</keyword>
<reference evidence="5 6" key="1">
    <citation type="submission" date="2018-01" db="EMBL/GenBank/DDBJ databases">
        <title>G. obscuriglobus.</title>
        <authorList>
            <person name="Franke J."/>
            <person name="Blomberg W."/>
            <person name="Selmecki A."/>
        </authorList>
    </citation>
    <scope>NUCLEOTIDE SEQUENCE [LARGE SCALE GENOMIC DNA]</scope>
    <source>
        <strain evidence="5 6">DSM 5831</strain>
    </source>
</reference>
<dbReference type="AlphaFoldDB" id="A0A2Z3H1E0"/>
<dbReference type="InterPro" id="IPR036388">
    <property type="entry name" value="WH-like_DNA-bd_sf"/>
</dbReference>
<dbReference type="NCBIfam" id="TIGR02999">
    <property type="entry name" value="Sig-70_X6"/>
    <property type="match status" value="1"/>
</dbReference>
<dbReference type="Gene3D" id="1.10.10.10">
    <property type="entry name" value="Winged helix-like DNA-binding domain superfamily/Winged helix DNA-binding domain"/>
    <property type="match status" value="1"/>
</dbReference>
<evidence type="ECO:0000313" key="5">
    <source>
        <dbReference type="EMBL" id="AWM36945.1"/>
    </source>
</evidence>
<dbReference type="RefSeq" id="WP_029601129.1">
    <property type="nucleotide sequence ID" value="NZ_CP025958.1"/>
</dbReference>
<feature type="domain" description="RNA polymerase sigma-70 ECF-like HTH" evidence="4">
    <location>
        <begin position="1"/>
        <end position="180"/>
    </location>
</feature>
<evidence type="ECO:0000259" key="4">
    <source>
        <dbReference type="Pfam" id="PF07638"/>
    </source>
</evidence>
<dbReference type="SUPFAM" id="SSF88659">
    <property type="entry name" value="Sigma3 and sigma4 domains of RNA polymerase sigma factors"/>
    <property type="match status" value="1"/>
</dbReference>
<dbReference type="InterPro" id="IPR053812">
    <property type="entry name" value="HTH_Sigma70_ECF-like"/>
</dbReference>
<dbReference type="InterPro" id="IPR014284">
    <property type="entry name" value="RNA_pol_sigma-70_dom"/>
</dbReference>
<evidence type="ECO:0000313" key="6">
    <source>
        <dbReference type="Proteomes" id="UP000245802"/>
    </source>
</evidence>
<dbReference type="OrthoDB" id="278371at2"/>
<accession>A0A2Z3H1E0</accession>
<dbReference type="KEGG" id="gog:C1280_07880"/>
<keyword evidence="1" id="KW-0805">Transcription regulation</keyword>
<dbReference type="PANTHER" id="PTHR43133:SF39">
    <property type="entry name" value="SIMILAR TO RNA POLYMERASE SIGMA-E FACTOR"/>
    <property type="match status" value="1"/>
</dbReference>
<sequence length="185" mass="20036">MSEVTQLLSAAAAGDRQATAELLPLVYEELRQLAAARLAREAPGQTLQPTALVHEAFLRLVGGEGLGWEGRGHFFAAAGEAMRRILVEAARRKESLKRGGDHTRRDLDPDAVTVPELKEDLLALNEALDRFAGIDPEAAKLVHLRYFAGLSLAECAAAMGVSPRTADRLWAYARAWLRDAVGPEA</sequence>
<name>A0A2Z3H1E0_9BACT</name>
<evidence type="ECO:0000256" key="3">
    <source>
        <dbReference type="ARBA" id="ARBA00023163"/>
    </source>
</evidence>
<dbReference type="NCBIfam" id="TIGR02937">
    <property type="entry name" value="sigma70-ECF"/>
    <property type="match status" value="1"/>
</dbReference>
<gene>
    <name evidence="5" type="ORF">C1280_07880</name>
</gene>
<proteinExistence type="predicted"/>
<dbReference type="EMBL" id="CP025958">
    <property type="protein sequence ID" value="AWM36945.1"/>
    <property type="molecule type" value="Genomic_DNA"/>
</dbReference>
<organism evidence="5 6">
    <name type="scientific">Gemmata obscuriglobus</name>
    <dbReference type="NCBI Taxonomy" id="114"/>
    <lineage>
        <taxon>Bacteria</taxon>
        <taxon>Pseudomonadati</taxon>
        <taxon>Planctomycetota</taxon>
        <taxon>Planctomycetia</taxon>
        <taxon>Gemmatales</taxon>
        <taxon>Gemmataceae</taxon>
        <taxon>Gemmata</taxon>
    </lineage>
</organism>
<dbReference type="InterPro" id="IPR039425">
    <property type="entry name" value="RNA_pol_sigma-70-like"/>
</dbReference>
<dbReference type="Proteomes" id="UP000245802">
    <property type="component" value="Chromosome"/>
</dbReference>
<keyword evidence="3" id="KW-0804">Transcription</keyword>
<dbReference type="InterPro" id="IPR011517">
    <property type="entry name" value="RNA_pol_sigma70_ECF-like"/>
</dbReference>
<dbReference type="GO" id="GO:0016987">
    <property type="term" value="F:sigma factor activity"/>
    <property type="evidence" value="ECO:0007669"/>
    <property type="project" value="UniProtKB-KW"/>
</dbReference>